<dbReference type="AlphaFoldDB" id="A0A0V1CNM4"/>
<evidence type="ECO:0000313" key="2">
    <source>
        <dbReference type="Proteomes" id="UP000054653"/>
    </source>
</evidence>
<protein>
    <submittedName>
        <fullName evidence="1">Uncharacterized protein</fullName>
    </submittedName>
</protein>
<proteinExistence type="predicted"/>
<dbReference type="EMBL" id="JYDI01000138">
    <property type="protein sequence ID" value="KRY50900.1"/>
    <property type="molecule type" value="Genomic_DNA"/>
</dbReference>
<gene>
    <name evidence="1" type="ORF">T03_12585</name>
</gene>
<comment type="caution">
    <text evidence="1">The sequence shown here is derived from an EMBL/GenBank/DDBJ whole genome shotgun (WGS) entry which is preliminary data.</text>
</comment>
<feature type="non-terminal residue" evidence="1">
    <location>
        <position position="1"/>
    </location>
</feature>
<feature type="non-terminal residue" evidence="1">
    <location>
        <position position="156"/>
    </location>
</feature>
<evidence type="ECO:0000313" key="1">
    <source>
        <dbReference type="EMBL" id="KRY50900.1"/>
    </source>
</evidence>
<accession>A0A0V1CNM4</accession>
<reference evidence="1 2" key="1">
    <citation type="submission" date="2015-01" db="EMBL/GenBank/DDBJ databases">
        <title>Evolution of Trichinella species and genotypes.</title>
        <authorList>
            <person name="Korhonen P.K."/>
            <person name="Edoardo P."/>
            <person name="Giuseppe L.R."/>
            <person name="Gasser R.B."/>
        </authorList>
    </citation>
    <scope>NUCLEOTIDE SEQUENCE [LARGE SCALE GENOMIC DNA]</scope>
    <source>
        <strain evidence="1">ISS120</strain>
    </source>
</reference>
<name>A0A0V1CNM4_TRIBR</name>
<sequence length="156" mass="17745">SCLVTVKVKCPNCSLSDFPHRKNIVYRVNGLRQTSRRGLDSKYIMPPDSYHQLPSAFKKRMTNINRLHQCVQNVASNNIGAIQHITSKFTAFHGSFKELFQSKARILDPDSEIQLNYRLLKITGYAWGYASGKIPKISNFLKYSPRLCPQATPQGK</sequence>
<keyword evidence="2" id="KW-1185">Reference proteome</keyword>
<dbReference type="Proteomes" id="UP000054653">
    <property type="component" value="Unassembled WGS sequence"/>
</dbReference>
<organism evidence="1 2">
    <name type="scientific">Trichinella britovi</name>
    <name type="common">Parasitic roundworm</name>
    <dbReference type="NCBI Taxonomy" id="45882"/>
    <lineage>
        <taxon>Eukaryota</taxon>
        <taxon>Metazoa</taxon>
        <taxon>Ecdysozoa</taxon>
        <taxon>Nematoda</taxon>
        <taxon>Enoplea</taxon>
        <taxon>Dorylaimia</taxon>
        <taxon>Trichinellida</taxon>
        <taxon>Trichinellidae</taxon>
        <taxon>Trichinella</taxon>
    </lineage>
</organism>